<organism evidence="5 6">
    <name type="scientific">Actinomycetospora succinea</name>
    <dbReference type="NCBI Taxonomy" id="663603"/>
    <lineage>
        <taxon>Bacteria</taxon>
        <taxon>Bacillati</taxon>
        <taxon>Actinomycetota</taxon>
        <taxon>Actinomycetes</taxon>
        <taxon>Pseudonocardiales</taxon>
        <taxon>Pseudonocardiaceae</taxon>
        <taxon>Actinomycetospora</taxon>
    </lineage>
</organism>
<reference evidence="5 6" key="1">
    <citation type="submission" date="2019-03" db="EMBL/GenBank/DDBJ databases">
        <title>Genomic Encyclopedia of Type Strains, Phase IV (KMG-IV): sequencing the most valuable type-strain genomes for metagenomic binning, comparative biology and taxonomic classification.</title>
        <authorList>
            <person name="Goeker M."/>
        </authorList>
    </citation>
    <scope>NUCLEOTIDE SEQUENCE [LARGE SCALE GENOMIC DNA]</scope>
    <source>
        <strain evidence="5 6">DSM 45775</strain>
    </source>
</reference>
<accession>A0A4R6VL34</accession>
<dbReference type="Pfam" id="PF12833">
    <property type="entry name" value="HTH_18"/>
    <property type="match status" value="1"/>
</dbReference>
<dbReference type="SMART" id="SM00342">
    <property type="entry name" value="HTH_ARAC"/>
    <property type="match status" value="1"/>
</dbReference>
<dbReference type="InterPro" id="IPR018060">
    <property type="entry name" value="HTH_AraC"/>
</dbReference>
<protein>
    <submittedName>
        <fullName evidence="5">AraC family transcriptional regulator</fullName>
    </submittedName>
</protein>
<dbReference type="OrthoDB" id="2559672at2"/>
<keyword evidence="3" id="KW-0804">Transcription</keyword>
<keyword evidence="2" id="KW-0238">DNA-binding</keyword>
<evidence type="ECO:0000256" key="1">
    <source>
        <dbReference type="ARBA" id="ARBA00023015"/>
    </source>
</evidence>
<dbReference type="InterPro" id="IPR050204">
    <property type="entry name" value="AraC_XylS_family_regulators"/>
</dbReference>
<evidence type="ECO:0000256" key="3">
    <source>
        <dbReference type="ARBA" id="ARBA00023163"/>
    </source>
</evidence>
<proteinExistence type="predicted"/>
<name>A0A4R6VL34_9PSEU</name>
<keyword evidence="6" id="KW-1185">Reference proteome</keyword>
<dbReference type="AlphaFoldDB" id="A0A4R6VL34"/>
<evidence type="ECO:0000313" key="5">
    <source>
        <dbReference type="EMBL" id="TDQ62602.1"/>
    </source>
</evidence>
<dbReference type="RefSeq" id="WP_133825657.1">
    <property type="nucleotide sequence ID" value="NZ_BAABHR010000007.1"/>
</dbReference>
<gene>
    <name evidence="5" type="ORF">EV188_102257</name>
</gene>
<dbReference type="Gene3D" id="1.10.10.60">
    <property type="entry name" value="Homeodomain-like"/>
    <property type="match status" value="1"/>
</dbReference>
<dbReference type="GO" id="GO:0003700">
    <property type="term" value="F:DNA-binding transcription factor activity"/>
    <property type="evidence" value="ECO:0007669"/>
    <property type="project" value="InterPro"/>
</dbReference>
<dbReference type="SUPFAM" id="SSF46689">
    <property type="entry name" value="Homeodomain-like"/>
    <property type="match status" value="1"/>
</dbReference>
<dbReference type="GO" id="GO:0043565">
    <property type="term" value="F:sequence-specific DNA binding"/>
    <property type="evidence" value="ECO:0007669"/>
    <property type="project" value="InterPro"/>
</dbReference>
<dbReference type="Proteomes" id="UP000295705">
    <property type="component" value="Unassembled WGS sequence"/>
</dbReference>
<feature type="domain" description="HTH araC/xylS-type" evidence="4">
    <location>
        <begin position="182"/>
        <end position="269"/>
    </location>
</feature>
<dbReference type="Pfam" id="PF20240">
    <property type="entry name" value="DUF6597"/>
    <property type="match status" value="1"/>
</dbReference>
<evidence type="ECO:0000313" key="6">
    <source>
        <dbReference type="Proteomes" id="UP000295705"/>
    </source>
</evidence>
<evidence type="ECO:0000256" key="2">
    <source>
        <dbReference type="ARBA" id="ARBA00023125"/>
    </source>
</evidence>
<dbReference type="PANTHER" id="PTHR46796:SF15">
    <property type="entry name" value="BLL1074 PROTEIN"/>
    <property type="match status" value="1"/>
</dbReference>
<dbReference type="PROSITE" id="PS01124">
    <property type="entry name" value="HTH_ARAC_FAMILY_2"/>
    <property type="match status" value="1"/>
</dbReference>
<comment type="caution">
    <text evidence="5">The sequence shown here is derived from an EMBL/GenBank/DDBJ whole genome shotgun (WGS) entry which is preliminary data.</text>
</comment>
<keyword evidence="1" id="KW-0805">Transcription regulation</keyword>
<sequence>MAETADGRSGRPAGALAGHVAYHGYDLRGGAPGVHRGLPSPYLTFIVTFGEPLTMRAPDGSLVRRDVAIGGLHTTPESIVHDGRQSGLHVVLDPMAARALLGRPAAELAGVTVDGDAVLGAVAKELHERVEEADGWAGRFAAIDDVLRRSLDGVTGTAARPVAPEVREAWRRVVRSGGTVPVRALADEVGWSERHLGQRFRAEIGVAPKVAGRMARFDRARRRLAARASAGVPLGLADIAADGGYADQAHLTREFGALAGCSPTRWIAEEIGNIQDPVMPEGTS</sequence>
<dbReference type="InterPro" id="IPR009057">
    <property type="entry name" value="Homeodomain-like_sf"/>
</dbReference>
<evidence type="ECO:0000259" key="4">
    <source>
        <dbReference type="PROSITE" id="PS01124"/>
    </source>
</evidence>
<dbReference type="EMBL" id="SNYO01000002">
    <property type="protein sequence ID" value="TDQ62602.1"/>
    <property type="molecule type" value="Genomic_DNA"/>
</dbReference>
<dbReference type="PANTHER" id="PTHR46796">
    <property type="entry name" value="HTH-TYPE TRANSCRIPTIONAL ACTIVATOR RHAS-RELATED"/>
    <property type="match status" value="1"/>
</dbReference>
<dbReference type="InterPro" id="IPR046532">
    <property type="entry name" value="DUF6597"/>
</dbReference>